<feature type="domain" description="Type VI secretion system TssR-like C-terminal" evidence="3">
    <location>
        <begin position="622"/>
        <end position="805"/>
    </location>
</feature>
<protein>
    <submittedName>
        <fullName evidence="5">Uncharacterized protein</fullName>
    </submittedName>
</protein>
<dbReference type="STRING" id="1236989.JCM15548_13381"/>
<evidence type="ECO:0000259" key="3">
    <source>
        <dbReference type="Pfam" id="PF20781"/>
    </source>
</evidence>
<dbReference type="AlphaFoldDB" id="A0A0E9M0Z7"/>
<organism evidence="5 6">
    <name type="scientific">Geofilum rubicundum JCM 15548</name>
    <dbReference type="NCBI Taxonomy" id="1236989"/>
    <lineage>
        <taxon>Bacteria</taxon>
        <taxon>Pseudomonadati</taxon>
        <taxon>Bacteroidota</taxon>
        <taxon>Bacteroidia</taxon>
        <taxon>Marinilabiliales</taxon>
        <taxon>Marinilabiliaceae</taxon>
        <taxon>Geofilum</taxon>
    </lineage>
</organism>
<reference evidence="5 6" key="1">
    <citation type="journal article" date="2015" name="Microbes Environ.">
        <title>Distribution and evolution of nitrogen fixation genes in the phylum bacteroidetes.</title>
        <authorList>
            <person name="Inoue J."/>
            <person name="Oshima K."/>
            <person name="Suda W."/>
            <person name="Sakamoto M."/>
            <person name="Iino T."/>
            <person name="Noda S."/>
            <person name="Hongoh Y."/>
            <person name="Hattori M."/>
            <person name="Ohkuma M."/>
        </authorList>
    </citation>
    <scope>NUCLEOTIDE SEQUENCE [LARGE SCALE GENOMIC DNA]</scope>
    <source>
        <strain evidence="5">JCM 15548</strain>
    </source>
</reference>
<feature type="domain" description="Type VI secretion system TssR-like second" evidence="2">
    <location>
        <begin position="146"/>
        <end position="231"/>
    </location>
</feature>
<dbReference type="Pfam" id="PF20782">
    <property type="entry name" value="TssR_VWA"/>
    <property type="match status" value="1"/>
</dbReference>
<dbReference type="Pfam" id="PF20781">
    <property type="entry name" value="TssR_C"/>
    <property type="match status" value="1"/>
</dbReference>
<evidence type="ECO:0000313" key="5">
    <source>
        <dbReference type="EMBL" id="GAO31046.1"/>
    </source>
</evidence>
<name>A0A0E9M0Z7_9BACT</name>
<dbReference type="Pfam" id="PF20780">
    <property type="entry name" value="TssR_M"/>
    <property type="match status" value="1"/>
</dbReference>
<dbReference type="RefSeq" id="WP_062126711.1">
    <property type="nucleotide sequence ID" value="NZ_BAZW01000036.1"/>
</dbReference>
<accession>A0A0E9M0Z7</accession>
<comment type="caution">
    <text evidence="5">The sequence shown here is derived from an EMBL/GenBank/DDBJ whole genome shotgun (WGS) entry which is preliminary data.</text>
</comment>
<dbReference type="InterPro" id="IPR049360">
    <property type="entry name" value="T6SS_TssR-like_VWA"/>
</dbReference>
<gene>
    <name evidence="5" type="ORF">JCM15548_13381</name>
</gene>
<evidence type="ECO:0000313" key="6">
    <source>
        <dbReference type="Proteomes" id="UP000032900"/>
    </source>
</evidence>
<feature type="domain" description="Type VI secretion system TssR-like VWA" evidence="4">
    <location>
        <begin position="271"/>
        <end position="570"/>
    </location>
</feature>
<dbReference type="PROSITE" id="PS51257">
    <property type="entry name" value="PROKAR_LIPOPROTEIN"/>
    <property type="match status" value="1"/>
</dbReference>
<dbReference type="Pfam" id="PF17643">
    <property type="entry name" value="TssR"/>
    <property type="match status" value="1"/>
</dbReference>
<dbReference type="InterPro" id="IPR049359">
    <property type="entry name" value="T6SS_TssR-like_dom_2"/>
</dbReference>
<sequence length="805" mass="92668">MKYNKTFLIYILVAIVTFCACGPVNRLTTLEKTPRAYSMNYCATDIKAPKSILNNAAWVVYSDRENNVSYRKPGSRHKQSEIGFLEPFLVIGQKGDFLQIIKYDPEITKDDQLTDHKAAEYYGWIHKSRLILSPKGSTNMANNLANKQLITLTDTTTLQHPANFFSGDSVKLYKDPHLRLEGRLVALHEVVYLLKYSDDQKRVLIARRSELTPEDAETDVLGWVSKKLIQSIGQQLFWDMTAVLKNEKRDDLNYVKPPALQFNPVYDRNSVEGKKVIESGLLAPLVDKSDNYVFNVNGKAITYNQSQTIEANLKRLNIVFVIEAGEVTYDQFPTLVNAVQNMQTTFEENERRFNYQFGSVISMTKNDTVPVVHSAPLHHEFPRVLETLIDRSANMEAYTPLSSEHAWKGLKEATNLLRNETEATNIILLLGETGNHLEWPDAEIKQRLSATNCRLLGLQMYSGSPNFYNNFVLQISQIIEGYANNLSEKKKSIILFPNQLREENAFKEDGKNAYMLNFPDRSMTQGGIVFPEKEERLALEVITSSIDTFLLQIKADNLGLINNLHAAFNTFGSHRDKYDSLLVKTFQFYPENNNLHVFKEHFETLPGWFKTEQVETSLTDLPYHLLVSGVEFDNLISFMEKLTAFKVEKKEKRPLFFRTKKTKSTEPESCDCAILTDSRGYDEETGTDIKWKYRSTKKIRKEIQEILLTELRQNSYEQKKKRVLKKYTLKQALNTITHSPNVFDTSNPVTIKSLSKKKKISDARLELLLEYFNVKKNDIENSISDKNKFISLEQEYFWINSIHLP</sequence>
<proteinExistence type="predicted"/>
<evidence type="ECO:0000259" key="2">
    <source>
        <dbReference type="Pfam" id="PF20780"/>
    </source>
</evidence>
<evidence type="ECO:0000259" key="1">
    <source>
        <dbReference type="Pfam" id="PF17643"/>
    </source>
</evidence>
<keyword evidence="6" id="KW-1185">Reference proteome</keyword>
<evidence type="ECO:0000259" key="4">
    <source>
        <dbReference type="Pfam" id="PF20782"/>
    </source>
</evidence>
<feature type="domain" description="Type VI secretion system TssR-like N-terminal barrel" evidence="1">
    <location>
        <begin position="31"/>
        <end position="132"/>
    </location>
</feature>
<dbReference type="Proteomes" id="UP000032900">
    <property type="component" value="Unassembled WGS sequence"/>
</dbReference>
<dbReference type="OrthoDB" id="908406at2"/>
<dbReference type="EMBL" id="BAZW01000036">
    <property type="protein sequence ID" value="GAO31046.1"/>
    <property type="molecule type" value="Genomic_DNA"/>
</dbReference>
<dbReference type="InterPro" id="IPR040530">
    <property type="entry name" value="T6SS_TssR-like_N"/>
</dbReference>
<dbReference type="InterPro" id="IPR049358">
    <property type="entry name" value="T6SS_TssR-like_C"/>
</dbReference>